<evidence type="ECO:0000256" key="7">
    <source>
        <dbReference type="ARBA" id="ARBA00022806"/>
    </source>
</evidence>
<dbReference type="SMART" id="SM00487">
    <property type="entry name" value="DEXDc"/>
    <property type="match status" value="1"/>
</dbReference>
<evidence type="ECO:0000256" key="5">
    <source>
        <dbReference type="ARBA" id="ARBA00022763"/>
    </source>
</evidence>
<evidence type="ECO:0000256" key="4">
    <source>
        <dbReference type="ARBA" id="ARBA00022741"/>
    </source>
</evidence>
<keyword evidence="2" id="KW-0004">4Fe-4S</keyword>
<dbReference type="Pfam" id="PF06733">
    <property type="entry name" value="DEAD_2"/>
    <property type="match status" value="1"/>
</dbReference>
<keyword evidence="10" id="KW-0411">Iron-sulfur</keyword>
<dbReference type="STRING" id="1538553.JT25_017715"/>
<reference evidence="19 20" key="1">
    <citation type="journal article" date="2015" name="Environ. Microbiol.">
        <title>Methane oxidation coupled to nitrate reduction under hypoxia by the Gammaproteobacterium Methylomonas denitrificans, sp. nov. type strain FJG1.</title>
        <authorList>
            <person name="Kits K.D."/>
            <person name="Klotz M.G."/>
            <person name="Stein L.Y."/>
        </authorList>
    </citation>
    <scope>NUCLEOTIDE SEQUENCE [LARGE SCALE GENOMIC DNA]</scope>
    <source>
        <strain evidence="19 20">FJG1</strain>
    </source>
</reference>
<dbReference type="SMART" id="SM00488">
    <property type="entry name" value="DEXDc2"/>
    <property type="match status" value="1"/>
</dbReference>
<dbReference type="GO" id="GO:0003677">
    <property type="term" value="F:DNA binding"/>
    <property type="evidence" value="ECO:0007669"/>
    <property type="project" value="UniProtKB-KW"/>
</dbReference>
<keyword evidence="13" id="KW-0413">Isomerase</keyword>
<keyword evidence="9" id="KW-0408">Iron</keyword>
<evidence type="ECO:0000256" key="17">
    <source>
        <dbReference type="SAM" id="Coils"/>
    </source>
</evidence>
<evidence type="ECO:0000313" key="19">
    <source>
        <dbReference type="EMBL" id="AMK78301.1"/>
    </source>
</evidence>
<evidence type="ECO:0000256" key="14">
    <source>
        <dbReference type="ARBA" id="ARBA00038058"/>
    </source>
</evidence>
<evidence type="ECO:0000256" key="13">
    <source>
        <dbReference type="ARBA" id="ARBA00023235"/>
    </source>
</evidence>
<evidence type="ECO:0000256" key="8">
    <source>
        <dbReference type="ARBA" id="ARBA00022840"/>
    </source>
</evidence>
<dbReference type="InterPro" id="IPR006554">
    <property type="entry name" value="Helicase-like_DEXD_c2"/>
</dbReference>
<dbReference type="GO" id="GO:0051539">
    <property type="term" value="F:4 iron, 4 sulfur cluster binding"/>
    <property type="evidence" value="ECO:0007669"/>
    <property type="project" value="UniProtKB-KW"/>
</dbReference>
<proteinExistence type="inferred from homology"/>
<dbReference type="Pfam" id="PF00270">
    <property type="entry name" value="DEAD"/>
    <property type="match status" value="1"/>
</dbReference>
<evidence type="ECO:0000256" key="9">
    <source>
        <dbReference type="ARBA" id="ARBA00023004"/>
    </source>
</evidence>
<evidence type="ECO:0000256" key="6">
    <source>
        <dbReference type="ARBA" id="ARBA00022801"/>
    </source>
</evidence>
<dbReference type="InterPro" id="IPR011545">
    <property type="entry name" value="DEAD/DEAH_box_helicase_dom"/>
</dbReference>
<dbReference type="Gene3D" id="3.40.50.300">
    <property type="entry name" value="P-loop containing nucleotide triphosphate hydrolases"/>
    <property type="match status" value="2"/>
</dbReference>
<dbReference type="PROSITE" id="PS51193">
    <property type="entry name" value="HELICASE_ATP_BIND_2"/>
    <property type="match status" value="1"/>
</dbReference>
<protein>
    <recommendedName>
        <fullName evidence="15">DNA 5'-3' helicase</fullName>
        <ecNumber evidence="15">5.6.2.3</ecNumber>
    </recommendedName>
</protein>
<dbReference type="SUPFAM" id="SSF52540">
    <property type="entry name" value="P-loop containing nucleoside triphosphate hydrolases"/>
    <property type="match status" value="2"/>
</dbReference>
<evidence type="ECO:0000256" key="12">
    <source>
        <dbReference type="ARBA" id="ARBA00023204"/>
    </source>
</evidence>
<dbReference type="PANTHER" id="PTHR11472">
    <property type="entry name" value="DNA REPAIR DEAD HELICASE RAD3/XP-D SUBFAMILY MEMBER"/>
    <property type="match status" value="1"/>
</dbReference>
<evidence type="ECO:0000313" key="20">
    <source>
        <dbReference type="Proteomes" id="UP000030512"/>
    </source>
</evidence>
<keyword evidence="4" id="KW-0547">Nucleotide-binding</keyword>
<evidence type="ECO:0000256" key="11">
    <source>
        <dbReference type="ARBA" id="ARBA00023125"/>
    </source>
</evidence>
<keyword evidence="12" id="KW-0234">DNA repair</keyword>
<dbReference type="GO" id="GO:0005524">
    <property type="term" value="F:ATP binding"/>
    <property type="evidence" value="ECO:0007669"/>
    <property type="project" value="UniProtKB-KW"/>
</dbReference>
<dbReference type="KEGG" id="mdn:JT25_017715"/>
<dbReference type="Proteomes" id="UP000030512">
    <property type="component" value="Chromosome"/>
</dbReference>
<gene>
    <name evidence="19" type="ORF">JT25_017715</name>
</gene>
<comment type="catalytic activity">
    <reaction evidence="16">
        <text>ATP + H2O = ADP + phosphate + H(+)</text>
        <dbReference type="Rhea" id="RHEA:13065"/>
        <dbReference type="ChEBI" id="CHEBI:15377"/>
        <dbReference type="ChEBI" id="CHEBI:15378"/>
        <dbReference type="ChEBI" id="CHEBI:30616"/>
        <dbReference type="ChEBI" id="CHEBI:43474"/>
        <dbReference type="ChEBI" id="CHEBI:456216"/>
        <dbReference type="EC" id="5.6.2.3"/>
    </reaction>
</comment>
<dbReference type="GO" id="GO:0046872">
    <property type="term" value="F:metal ion binding"/>
    <property type="evidence" value="ECO:0007669"/>
    <property type="project" value="UniProtKB-KW"/>
</dbReference>
<feature type="domain" description="Helicase ATP-binding" evidence="18">
    <location>
        <begin position="25"/>
        <end position="288"/>
    </location>
</feature>
<dbReference type="EMBL" id="CP014476">
    <property type="protein sequence ID" value="AMK78301.1"/>
    <property type="molecule type" value="Genomic_DNA"/>
</dbReference>
<feature type="coiled-coil region" evidence="17">
    <location>
        <begin position="281"/>
        <end position="344"/>
    </location>
</feature>
<keyword evidence="8" id="KW-0067">ATP-binding</keyword>
<evidence type="ECO:0000256" key="3">
    <source>
        <dbReference type="ARBA" id="ARBA00022723"/>
    </source>
</evidence>
<evidence type="ECO:0000256" key="10">
    <source>
        <dbReference type="ARBA" id="ARBA00023014"/>
    </source>
</evidence>
<keyword evidence="11" id="KW-0238">DNA-binding</keyword>
<dbReference type="GO" id="GO:0043139">
    <property type="term" value="F:5'-3' DNA helicase activity"/>
    <property type="evidence" value="ECO:0007669"/>
    <property type="project" value="UniProtKB-EC"/>
</dbReference>
<dbReference type="EC" id="5.6.2.3" evidence="15"/>
<dbReference type="InterPro" id="IPR006555">
    <property type="entry name" value="ATP-dep_Helicase_C"/>
</dbReference>
<dbReference type="SMART" id="SM00491">
    <property type="entry name" value="HELICc2"/>
    <property type="match status" value="1"/>
</dbReference>
<dbReference type="AlphaFoldDB" id="A0A126T8A7"/>
<evidence type="ECO:0000256" key="2">
    <source>
        <dbReference type="ARBA" id="ARBA00022485"/>
    </source>
</evidence>
<dbReference type="InterPro" id="IPR027417">
    <property type="entry name" value="P-loop_NTPase"/>
</dbReference>
<accession>A0A126T8A7</accession>
<keyword evidence="5" id="KW-0227">DNA damage</keyword>
<comment type="similarity">
    <text evidence="14">Belongs to the helicase family. DinG subfamily.</text>
</comment>
<dbReference type="InterPro" id="IPR010614">
    <property type="entry name" value="RAD3-like_helicase_DEAD"/>
</dbReference>
<keyword evidence="17" id="KW-0175">Coiled coil</keyword>
<dbReference type="InterPro" id="IPR014013">
    <property type="entry name" value="Helic_SF1/SF2_ATP-bd_DinG/Rad3"/>
</dbReference>
<keyword evidence="3" id="KW-0479">Metal-binding</keyword>
<evidence type="ECO:0000256" key="15">
    <source>
        <dbReference type="ARBA" id="ARBA00044969"/>
    </source>
</evidence>
<dbReference type="GO" id="GO:0016818">
    <property type="term" value="F:hydrolase activity, acting on acid anhydrides, in phosphorus-containing anhydrides"/>
    <property type="evidence" value="ECO:0007669"/>
    <property type="project" value="InterPro"/>
</dbReference>
<keyword evidence="6" id="KW-0378">Hydrolase</keyword>
<dbReference type="GO" id="GO:0006281">
    <property type="term" value="P:DNA repair"/>
    <property type="evidence" value="ECO:0007669"/>
    <property type="project" value="UniProtKB-KW"/>
</dbReference>
<organism evidence="19 20">
    <name type="scientific">Methylomonas denitrificans</name>
    <dbReference type="NCBI Taxonomy" id="1538553"/>
    <lineage>
        <taxon>Bacteria</taxon>
        <taxon>Pseudomonadati</taxon>
        <taxon>Pseudomonadota</taxon>
        <taxon>Gammaproteobacteria</taxon>
        <taxon>Methylococcales</taxon>
        <taxon>Methylococcaceae</taxon>
        <taxon>Methylomonas</taxon>
    </lineage>
</organism>
<dbReference type="InterPro" id="IPR045028">
    <property type="entry name" value="DinG/Rad3-like"/>
</dbReference>
<evidence type="ECO:0000256" key="16">
    <source>
        <dbReference type="ARBA" id="ARBA00048954"/>
    </source>
</evidence>
<keyword evidence="7 19" id="KW-0347">Helicase</keyword>
<dbReference type="OrthoDB" id="9805194at2"/>
<keyword evidence="20" id="KW-1185">Reference proteome</keyword>
<dbReference type="Pfam" id="PF13307">
    <property type="entry name" value="Helicase_C_2"/>
    <property type="match status" value="1"/>
</dbReference>
<comment type="cofactor">
    <cofactor evidence="1">
        <name>[4Fe-4S] cluster</name>
        <dbReference type="ChEBI" id="CHEBI:49883"/>
    </cofactor>
</comment>
<sequence length="652" mass="72174">MSEGSKPALVSAAAKLADIFGDGGALAEVINGYSPRAAQIEMAEKIAYAIESQQNLIAEAGTGTGKTFAYLIPAILSGKKVIVSTGTKNLQDQLFNKDLPVIRKALSRRPFKASLLKGRANYLCTYRLEQALNSAFGYSQEDAAALAQIKAWSKRTKAGDVSEVADVHDGDPVWFHATSTTDNCLGQNCPDYADCFLTKARKQAQEAEIVVVNHHLLCADWSIRETGFGELLPDAEVVVIDEAHQLADTASNFLGVTISGKQLVDLADDSLAEYFTDAKDMPDLRTACEDLQHEVKDLRLAFGLELRRGDWQDIETNPKIAGALESLQKQLARLTDQLERASVRSKGLESCFDRAEALDAQLEILINDKDGQWIKWYETYSKSFTLSRTPLDIAKEFRGFMARHKATWIFTSATLSVANNFVHFSKNLGLSGALSQSWESPFDYPNQALFYHPKGLPQPSDPDFTDKIVEFALPVLEASRGRAFFLFTSHRALQRAAQLLEGKLDHPILVQGTRSKGVLLDQFKELGNAVLLATASFWEGVDVRGDALSCVIIDKLPFASPGDPVLKARMNAMEKQGRNPFFEHQLPSAIIMLRQGVGRLIRDVNDRGVLMVCDPRLLKRSYGQMFLDSVPAMKRSREIEDVRQFFAIEESS</sequence>
<dbReference type="InterPro" id="IPR014001">
    <property type="entry name" value="Helicase_ATP-bd"/>
</dbReference>
<evidence type="ECO:0000256" key="1">
    <source>
        <dbReference type="ARBA" id="ARBA00001966"/>
    </source>
</evidence>
<name>A0A126T8A7_9GAMM</name>
<dbReference type="PANTHER" id="PTHR11472:SF34">
    <property type="entry name" value="REGULATOR OF TELOMERE ELONGATION HELICASE 1"/>
    <property type="match status" value="1"/>
</dbReference>
<evidence type="ECO:0000259" key="18">
    <source>
        <dbReference type="PROSITE" id="PS51193"/>
    </source>
</evidence>